<comment type="caution">
    <text evidence="2">The sequence shown here is derived from an EMBL/GenBank/DDBJ whole genome shotgun (WGS) entry which is preliminary data.</text>
</comment>
<gene>
    <name evidence="2" type="ORF">A3Q56_03787</name>
</gene>
<feature type="compositionally biased region" description="Polar residues" evidence="1">
    <location>
        <begin position="398"/>
        <end position="408"/>
    </location>
</feature>
<evidence type="ECO:0000313" key="2">
    <source>
        <dbReference type="EMBL" id="OAF68480.1"/>
    </source>
</evidence>
<name>A0A177B2V4_9BILA</name>
<feature type="compositionally biased region" description="Basic and acidic residues" evidence="1">
    <location>
        <begin position="385"/>
        <end position="397"/>
    </location>
</feature>
<dbReference type="EMBL" id="LWCA01000440">
    <property type="protein sequence ID" value="OAF68480.1"/>
    <property type="molecule type" value="Genomic_DNA"/>
</dbReference>
<proteinExistence type="predicted"/>
<protein>
    <submittedName>
        <fullName evidence="2">Uncharacterized protein</fullName>
    </submittedName>
</protein>
<feature type="compositionally biased region" description="Polar residues" evidence="1">
    <location>
        <begin position="34"/>
        <end position="43"/>
    </location>
</feature>
<feature type="compositionally biased region" description="Basic and acidic residues" evidence="1">
    <location>
        <begin position="447"/>
        <end position="475"/>
    </location>
</feature>
<sequence>MSKSNINMLANKLGLKIGNTLTSPKNGKFPPNKFSPNTKNKNTGILRFKSETDSSQLLENDLDIRAKLPKGRRPKSIFVDYAEPDELFEEAITKNLPKSEINIESVKENEVFDKQKSKTIENTKFNKNIHDKKKINEKEEIKEIKTLTEITKEKMPKYSEKESENDNLSIDSLDTESKPPKPTRRYTKQYSQIEILKQRQSIEVLKTEMTGILKNKNENLTQNINKVDKVNETEKIDDLNIPDKVGNECEAEKFEKLENLTIPKKLAFSGQIANNKEDSKNVKFKTSIITKKPDIVQFKLPNNSIKTVSQNDEKQKIIGKPQILPLKKKFISKIKNNDIGNNPFSTESNEMSENVEKFQKIDKLEKTDKLEKPEKLDKLEKIETTKKSKVETVDENAKSTQKTKNSLSFLSKAAEKNDELDNEKLNPFNKDLDYKKIMVDSRPSSVEVEKDLKDKTSKITDADRNKRKFENEEKPIKQSFSSKFNKFFKKDDRKKNSLAKSSSSELVEKESIQVDKKKKTNYKSSDNERKALTKLEEEYKIEKNIIGKMKNKNVETHDVTETDTKVEDGLKNRKNELLKNILSTIQSTHIKLDIIHVKLTTLIELANKLIAEDR</sequence>
<evidence type="ECO:0000313" key="3">
    <source>
        <dbReference type="Proteomes" id="UP000078046"/>
    </source>
</evidence>
<feature type="region of interest" description="Disordered" evidence="1">
    <location>
        <begin position="443"/>
        <end position="475"/>
    </location>
</feature>
<feature type="compositionally biased region" description="Basic and acidic residues" evidence="1">
    <location>
        <begin position="151"/>
        <end position="164"/>
    </location>
</feature>
<dbReference type="AlphaFoldDB" id="A0A177B2V4"/>
<feature type="region of interest" description="Disordered" evidence="1">
    <location>
        <begin position="151"/>
        <end position="189"/>
    </location>
</feature>
<keyword evidence="3" id="KW-1185">Reference proteome</keyword>
<feature type="region of interest" description="Disordered" evidence="1">
    <location>
        <begin position="20"/>
        <end position="43"/>
    </location>
</feature>
<feature type="region of interest" description="Disordered" evidence="1">
    <location>
        <begin position="385"/>
        <end position="408"/>
    </location>
</feature>
<reference evidence="2 3" key="1">
    <citation type="submission" date="2016-04" db="EMBL/GenBank/DDBJ databases">
        <title>The genome of Intoshia linei affirms orthonectids as highly simplified spiralians.</title>
        <authorList>
            <person name="Mikhailov K.V."/>
            <person name="Slusarev G.S."/>
            <person name="Nikitin M.A."/>
            <person name="Logacheva M.D."/>
            <person name="Penin A."/>
            <person name="Aleoshin V."/>
            <person name="Panchin Y.V."/>
        </authorList>
    </citation>
    <scope>NUCLEOTIDE SEQUENCE [LARGE SCALE GENOMIC DNA]</scope>
    <source>
        <strain evidence="2">Intl2013</strain>
        <tissue evidence="2">Whole animal</tissue>
    </source>
</reference>
<organism evidence="2 3">
    <name type="scientific">Intoshia linei</name>
    <dbReference type="NCBI Taxonomy" id="1819745"/>
    <lineage>
        <taxon>Eukaryota</taxon>
        <taxon>Metazoa</taxon>
        <taxon>Spiralia</taxon>
        <taxon>Lophotrochozoa</taxon>
        <taxon>Mesozoa</taxon>
        <taxon>Orthonectida</taxon>
        <taxon>Rhopaluridae</taxon>
        <taxon>Intoshia</taxon>
    </lineage>
</organism>
<evidence type="ECO:0000256" key="1">
    <source>
        <dbReference type="SAM" id="MobiDB-lite"/>
    </source>
</evidence>
<accession>A0A177B2V4</accession>
<dbReference type="Proteomes" id="UP000078046">
    <property type="component" value="Unassembled WGS sequence"/>
</dbReference>